<name>A0A0D7A1R9_9AGAR</name>
<protein>
    <recommendedName>
        <fullName evidence="2">DUF6532 domain-containing protein</fullName>
    </recommendedName>
</protein>
<dbReference type="Proteomes" id="UP000054144">
    <property type="component" value="Unassembled WGS sequence"/>
</dbReference>
<organism evidence="3 4">
    <name type="scientific">Fistulina hepatica ATCC 64428</name>
    <dbReference type="NCBI Taxonomy" id="1128425"/>
    <lineage>
        <taxon>Eukaryota</taxon>
        <taxon>Fungi</taxon>
        <taxon>Dikarya</taxon>
        <taxon>Basidiomycota</taxon>
        <taxon>Agaricomycotina</taxon>
        <taxon>Agaricomycetes</taxon>
        <taxon>Agaricomycetidae</taxon>
        <taxon>Agaricales</taxon>
        <taxon>Fistulinaceae</taxon>
        <taxon>Fistulina</taxon>
    </lineage>
</organism>
<gene>
    <name evidence="3" type="ORF">FISHEDRAFT_79100</name>
</gene>
<evidence type="ECO:0000259" key="2">
    <source>
        <dbReference type="Pfam" id="PF20149"/>
    </source>
</evidence>
<feature type="domain" description="DUF6532" evidence="2">
    <location>
        <begin position="202"/>
        <end position="409"/>
    </location>
</feature>
<dbReference type="InterPro" id="IPR045341">
    <property type="entry name" value="DUF6532"/>
</dbReference>
<evidence type="ECO:0000313" key="3">
    <source>
        <dbReference type="EMBL" id="KIY42866.1"/>
    </source>
</evidence>
<feature type="compositionally biased region" description="Acidic residues" evidence="1">
    <location>
        <begin position="132"/>
        <end position="143"/>
    </location>
</feature>
<feature type="region of interest" description="Disordered" evidence="1">
    <location>
        <begin position="17"/>
        <end position="143"/>
    </location>
</feature>
<dbReference type="AlphaFoldDB" id="A0A0D7A1R9"/>
<evidence type="ECO:0000256" key="1">
    <source>
        <dbReference type="SAM" id="MobiDB-lite"/>
    </source>
</evidence>
<accession>A0A0D7A1R9</accession>
<dbReference type="Pfam" id="PF20149">
    <property type="entry name" value="DUF6532"/>
    <property type="match status" value="1"/>
</dbReference>
<reference evidence="3 4" key="1">
    <citation type="journal article" date="2015" name="Fungal Genet. Biol.">
        <title>Evolution of novel wood decay mechanisms in Agaricales revealed by the genome sequences of Fistulina hepatica and Cylindrobasidium torrendii.</title>
        <authorList>
            <person name="Floudas D."/>
            <person name="Held B.W."/>
            <person name="Riley R."/>
            <person name="Nagy L.G."/>
            <person name="Koehler G."/>
            <person name="Ransdell A.S."/>
            <person name="Younus H."/>
            <person name="Chow J."/>
            <person name="Chiniquy J."/>
            <person name="Lipzen A."/>
            <person name="Tritt A."/>
            <person name="Sun H."/>
            <person name="Haridas S."/>
            <person name="LaButti K."/>
            <person name="Ohm R.A."/>
            <person name="Kues U."/>
            <person name="Blanchette R.A."/>
            <person name="Grigoriev I.V."/>
            <person name="Minto R.E."/>
            <person name="Hibbett D.S."/>
        </authorList>
    </citation>
    <scope>NUCLEOTIDE SEQUENCE [LARGE SCALE GENOMIC DNA]</scope>
    <source>
        <strain evidence="3 4">ATCC 64428</strain>
    </source>
</reference>
<sequence>MQRSSARVRVLSARAQAMAAQKTSKKASVSHSKRAAILTTAKQRRKTEASKNAEEECLKDVRKRTAIALAEETDNEDGNNPTHFETPAPNKKRRYEIPSDEEDSNSDVDASVDGQALNEGTAPTFDQASKDDDLESASDDVEEDALKEKTIASTTFFDNSMTVEDVIVKQQSKTKDDRRRRVTVKLTKNHFTPVTLTLAEKAKRVQHQHICTEEAFPTDKDVFTHKSLRLAAHTGITNEILKDKLKVVEADIERQNNILTYVNYASGGVRGDLKSKAKLSISGHYKIPGTFSKEEVQEVVAWLLSKQRPFIFGGLNILTRSFEAKAPYMHEIFIEILQSQFCHGSGRIDRNTFQLMVAKKEVPHTLIALIATAVDAALSEWVTGEYRAIEFSDNSFASHYDFHCNRWQKLCEKSPTFAMEVKQSLLKAALLRTNKAHLLVLSSEDTEDELDYNDLEASAQAKLSPAGGEE</sequence>
<dbReference type="OrthoDB" id="2790754at2759"/>
<evidence type="ECO:0000313" key="4">
    <source>
        <dbReference type="Proteomes" id="UP000054144"/>
    </source>
</evidence>
<keyword evidence="4" id="KW-1185">Reference proteome</keyword>
<dbReference type="EMBL" id="KN882153">
    <property type="protein sequence ID" value="KIY42866.1"/>
    <property type="molecule type" value="Genomic_DNA"/>
</dbReference>
<feature type="compositionally biased region" description="Basic and acidic residues" evidence="1">
    <location>
        <begin position="46"/>
        <end position="60"/>
    </location>
</feature>
<proteinExistence type="predicted"/>